<keyword evidence="4" id="KW-1185">Reference proteome</keyword>
<feature type="domain" description="DUF8032" evidence="2">
    <location>
        <begin position="412"/>
        <end position="504"/>
    </location>
</feature>
<reference evidence="3 4" key="1">
    <citation type="journal article" date="2017" name="Mycologia">
        <title>Bifiguratus adelaidae, gen. et sp. nov., a new member of Mucoromycotina in endophytic and soil-dwelling habitats.</title>
        <authorList>
            <person name="Torres-Cruz T.J."/>
            <person name="Billingsley Tobias T.L."/>
            <person name="Almatruk M."/>
            <person name="Hesse C."/>
            <person name="Kuske C.R."/>
            <person name="Desiro A."/>
            <person name="Benucci G.M."/>
            <person name="Bonito G."/>
            <person name="Stajich J.E."/>
            <person name="Dunlap C."/>
            <person name="Arnold A.E."/>
            <person name="Porras-Alfaro A."/>
        </authorList>
    </citation>
    <scope>NUCLEOTIDE SEQUENCE [LARGE SCALE GENOMIC DNA]</scope>
    <source>
        <strain evidence="3 4">AZ0501</strain>
    </source>
</reference>
<organism evidence="3 4">
    <name type="scientific">Bifiguratus adelaidae</name>
    <dbReference type="NCBI Taxonomy" id="1938954"/>
    <lineage>
        <taxon>Eukaryota</taxon>
        <taxon>Fungi</taxon>
        <taxon>Fungi incertae sedis</taxon>
        <taxon>Mucoromycota</taxon>
        <taxon>Mucoromycotina</taxon>
        <taxon>Endogonomycetes</taxon>
        <taxon>Endogonales</taxon>
        <taxon>Endogonales incertae sedis</taxon>
        <taxon>Bifiguratus</taxon>
    </lineage>
</organism>
<evidence type="ECO:0000256" key="1">
    <source>
        <dbReference type="SAM" id="MobiDB-lite"/>
    </source>
</evidence>
<dbReference type="AlphaFoldDB" id="A0A261XVZ7"/>
<protein>
    <recommendedName>
        <fullName evidence="2">DUF8032 domain-containing protein</fullName>
    </recommendedName>
</protein>
<dbReference type="Pfam" id="PF26087">
    <property type="entry name" value="DUF8032"/>
    <property type="match status" value="2"/>
</dbReference>
<feature type="region of interest" description="Disordered" evidence="1">
    <location>
        <begin position="832"/>
        <end position="896"/>
    </location>
</feature>
<dbReference type="PANTHER" id="PTHR22949">
    <property type="entry name" value="WHITE COLLAR 2 PROTEIN WC2"/>
    <property type="match status" value="1"/>
</dbReference>
<evidence type="ECO:0000313" key="4">
    <source>
        <dbReference type="Proteomes" id="UP000242875"/>
    </source>
</evidence>
<feature type="region of interest" description="Disordered" evidence="1">
    <location>
        <begin position="1"/>
        <end position="98"/>
    </location>
</feature>
<accession>A0A261XVZ7</accession>
<feature type="compositionally biased region" description="Low complexity" evidence="1">
    <location>
        <begin position="80"/>
        <end position="98"/>
    </location>
</feature>
<proteinExistence type="predicted"/>
<dbReference type="PANTHER" id="PTHR22949:SF0">
    <property type="entry name" value="RE27538P"/>
    <property type="match status" value="1"/>
</dbReference>
<feature type="domain" description="DUF8032" evidence="2">
    <location>
        <begin position="659"/>
        <end position="742"/>
    </location>
</feature>
<feature type="compositionally biased region" description="Basic and acidic residues" evidence="1">
    <location>
        <begin position="919"/>
        <end position="928"/>
    </location>
</feature>
<gene>
    <name evidence="3" type="ORF">BZG36_04255</name>
</gene>
<comment type="caution">
    <text evidence="3">The sequence shown here is derived from an EMBL/GenBank/DDBJ whole genome shotgun (WGS) entry which is preliminary data.</text>
</comment>
<feature type="compositionally biased region" description="Basic and acidic residues" evidence="1">
    <location>
        <begin position="1"/>
        <end position="14"/>
    </location>
</feature>
<sequence>MITRKEEQPADHYPHAGTPHSNNSSTPNSTPSPSAAAQQLFSVPSVAGMQRKNRRPTGQQPLHGRALPMLLPKPSQAHTSSIAIPSSNSGNNSPGSSAYPFMNISRHGSRTNLSPVPMVPSNSTPSAMTMDADDAVYSTSALSMNDIPIDLSSWTSFSARRDFDLSNMSGMEGYGNQPLRQQHNRSELQQMSQAALQMDRGYASDSVLQDDRKDFRRQPDIVVPSDVFPTTVSMHGNSSVSGKQYASEYGESIDRHSPFDRSQYHHSSAQANPLELTLKDLLDKPLHAFAILDRLSAEQVLSLSKLLDHAALRKQSHTSNLSCKQRDFNSPDVVGNDVEHFLHEMDLLAMSSAEESGYSHSRQSSIQSYASADQLQDVRLQTGLPQTFKPIQGSAADPNQKYPIIRNIDGIEYMTFEDRQKSGSKEYTIRIDVDQVDLSRLSDDFKIKCCIYPNAISRETYKGLRFEYESDCNFLGWKLAARNRDVLEGKKGLIQRATNAYRYQYPDERFKRRKASGTTSGTNIVIPGASKRKGLDSSEASTRKAGNLVADIGQDGVVRTDMARFGPILHESASSRTKHESKKRKSSVKREDPTFSSTRTITADSPLSLALSNKQRMADVRSIFPPAKQESTSGKQSQNASVSAQLDSRNAKRQDPQSLSLADIRIDDIPETFKLENCVFPRAYRGPLHKATWFSRGQDPVRQKQEAECNEWGWRLAWRNATILANHRVTLQKCLDAYRHKFLPHLEPRRTFSKQGRAYQLEQAGNRPQMVVKPDLDKWFEGVLHHSTPEALLTNASMMYPSPTSASPISTNTPSSSFNQFSFMQYREANSAHHSPGNYASTTSSLSESVSEYSEHDLLDMSDYDNSEHELGDWNPNISDYSSTSGAPNPQRGAGINDLTVLGTPLGIAVNEVKDDNLSRDGDGYVGDHEDESQSWTLPADAWNDTDSRADSAFPLYDDMGNDLSGSLYADYSDNELTVKPRNKTSPSDPPSVLSSFHREGLYSQIERSEEEGA</sequence>
<feature type="compositionally biased region" description="Low complexity" evidence="1">
    <location>
        <begin position="841"/>
        <end position="852"/>
    </location>
</feature>
<feature type="compositionally biased region" description="Polar residues" evidence="1">
    <location>
        <begin position="876"/>
        <end position="888"/>
    </location>
</feature>
<feature type="region of interest" description="Disordered" evidence="1">
    <location>
        <begin position="977"/>
        <end position="1014"/>
    </location>
</feature>
<evidence type="ECO:0000259" key="2">
    <source>
        <dbReference type="Pfam" id="PF26087"/>
    </source>
</evidence>
<name>A0A261XVZ7_9FUNG</name>
<feature type="region of interest" description="Disordered" evidence="1">
    <location>
        <begin position="511"/>
        <end position="542"/>
    </location>
</feature>
<feature type="compositionally biased region" description="Low complexity" evidence="1">
    <location>
        <begin position="21"/>
        <end position="37"/>
    </location>
</feature>
<feature type="region of interest" description="Disordered" evidence="1">
    <location>
        <begin position="625"/>
        <end position="657"/>
    </location>
</feature>
<dbReference type="OrthoDB" id="5599902at2759"/>
<feature type="region of interest" description="Disordered" evidence="1">
    <location>
        <begin position="568"/>
        <end position="601"/>
    </location>
</feature>
<dbReference type="InterPro" id="IPR058345">
    <property type="entry name" value="DUF8032"/>
</dbReference>
<feature type="compositionally biased region" description="Polar residues" evidence="1">
    <location>
        <begin position="629"/>
        <end position="648"/>
    </location>
</feature>
<dbReference type="EMBL" id="MVBO01000146">
    <property type="protein sequence ID" value="OZJ02511.1"/>
    <property type="molecule type" value="Genomic_DNA"/>
</dbReference>
<evidence type="ECO:0000313" key="3">
    <source>
        <dbReference type="EMBL" id="OZJ02511.1"/>
    </source>
</evidence>
<dbReference type="Proteomes" id="UP000242875">
    <property type="component" value="Unassembled WGS sequence"/>
</dbReference>
<feature type="region of interest" description="Disordered" evidence="1">
    <location>
        <begin position="919"/>
        <end position="943"/>
    </location>
</feature>